<evidence type="ECO:0000313" key="2">
    <source>
        <dbReference type="EMBL" id="GIF79723.1"/>
    </source>
</evidence>
<gene>
    <name evidence="2" type="ORF">Cba03nite_10720</name>
</gene>
<sequence>MSLVQDLADQLRVAREELPLPQVSAAAERLRTATGLLAWVLHHSATPISVPDLSRAVERLDHAAAALRVAQDRLDEYALALGMPVDAHGRADESWPSAVPAQAVRGEVAGSGDCRLADWWGERVALVTGEDFSAATLTADRADAAQSSVELLRRCVVAAHDGDRRRLHRHLAAAGPAVGLGLSAVAPALLRQLAMDLVGYPPRLEDLARVRRAALPLPAELLPQLPTEAAEEIVARICHTRPQRTADRSPVHPVDSATAAALLVAALLRANGRTADELAQVIEAERAAAGAAQQRAAERAEVNRAALRITDSGRRRSAVDELGRVPRPAARRRSGG</sequence>
<dbReference type="AlphaFoldDB" id="A0A8J3NHE9"/>
<evidence type="ECO:0000256" key="1">
    <source>
        <dbReference type="SAM" id="MobiDB-lite"/>
    </source>
</evidence>
<evidence type="ECO:0000313" key="3">
    <source>
        <dbReference type="Proteomes" id="UP000601223"/>
    </source>
</evidence>
<name>A0A8J3NHE9_9ACTN</name>
<keyword evidence="3" id="KW-1185">Reference proteome</keyword>
<organism evidence="2 3">
    <name type="scientific">Catellatospora bangladeshensis</name>
    <dbReference type="NCBI Taxonomy" id="310355"/>
    <lineage>
        <taxon>Bacteria</taxon>
        <taxon>Bacillati</taxon>
        <taxon>Actinomycetota</taxon>
        <taxon>Actinomycetes</taxon>
        <taxon>Micromonosporales</taxon>
        <taxon>Micromonosporaceae</taxon>
        <taxon>Catellatospora</taxon>
    </lineage>
</organism>
<protein>
    <submittedName>
        <fullName evidence="2">Uncharacterized protein</fullName>
    </submittedName>
</protein>
<reference evidence="2 3" key="1">
    <citation type="submission" date="2021-01" db="EMBL/GenBank/DDBJ databases">
        <title>Whole genome shotgun sequence of Catellatospora bangladeshensis NBRC 107357.</title>
        <authorList>
            <person name="Komaki H."/>
            <person name="Tamura T."/>
        </authorList>
    </citation>
    <scope>NUCLEOTIDE SEQUENCE [LARGE SCALE GENOMIC DNA]</scope>
    <source>
        <strain evidence="2 3">NBRC 107357</strain>
    </source>
</reference>
<feature type="compositionally biased region" description="Basic and acidic residues" evidence="1">
    <location>
        <begin position="313"/>
        <end position="324"/>
    </location>
</feature>
<proteinExistence type="predicted"/>
<feature type="region of interest" description="Disordered" evidence="1">
    <location>
        <begin position="313"/>
        <end position="336"/>
    </location>
</feature>
<comment type="caution">
    <text evidence="2">The sequence shown here is derived from an EMBL/GenBank/DDBJ whole genome shotgun (WGS) entry which is preliminary data.</text>
</comment>
<dbReference type="RefSeq" id="WP_203742575.1">
    <property type="nucleotide sequence ID" value="NZ_BONF01000008.1"/>
</dbReference>
<dbReference type="Proteomes" id="UP000601223">
    <property type="component" value="Unassembled WGS sequence"/>
</dbReference>
<dbReference type="EMBL" id="BONF01000008">
    <property type="protein sequence ID" value="GIF79723.1"/>
    <property type="molecule type" value="Genomic_DNA"/>
</dbReference>
<accession>A0A8J3NHE9</accession>